<feature type="domain" description="Sulfatase-modifying factor enzyme-like" evidence="3">
    <location>
        <begin position="359"/>
        <end position="617"/>
    </location>
</feature>
<protein>
    <submittedName>
        <fullName evidence="4">SUMF1/EgtB/PvdO family nonheme iron enzyme</fullName>
    </submittedName>
</protein>
<dbReference type="PANTHER" id="PTHR23150:SF19">
    <property type="entry name" value="FORMYLGLYCINE-GENERATING ENZYME"/>
    <property type="match status" value="1"/>
</dbReference>
<dbReference type="Pfam" id="PF00656">
    <property type="entry name" value="Peptidase_C14"/>
    <property type="match status" value="1"/>
</dbReference>
<dbReference type="Gene3D" id="3.90.1580.10">
    <property type="entry name" value="paralog of FGE (formylglycine-generating enzyme)"/>
    <property type="match status" value="1"/>
</dbReference>
<feature type="domain" description="Peptidase C14 caspase" evidence="2">
    <location>
        <begin position="5"/>
        <end position="231"/>
    </location>
</feature>
<dbReference type="InterPro" id="IPR016187">
    <property type="entry name" value="CTDL_fold"/>
</dbReference>
<accession>A0A6H2BZ00</accession>
<dbReference type="EMBL" id="CP051206">
    <property type="protein sequence ID" value="QJB44321.1"/>
    <property type="molecule type" value="Genomic_DNA"/>
</dbReference>
<dbReference type="Gene3D" id="3.40.50.1460">
    <property type="match status" value="1"/>
</dbReference>
<evidence type="ECO:0000256" key="1">
    <source>
        <dbReference type="SAM" id="MobiDB-lite"/>
    </source>
</evidence>
<organism evidence="4 5">
    <name type="scientific">Dolichospermum flos-aquae CCAP 1403/13F</name>
    <dbReference type="NCBI Taxonomy" id="315271"/>
    <lineage>
        <taxon>Bacteria</taxon>
        <taxon>Bacillati</taxon>
        <taxon>Cyanobacteriota</taxon>
        <taxon>Cyanophyceae</taxon>
        <taxon>Nostocales</taxon>
        <taxon>Aphanizomenonaceae</taxon>
        <taxon>Dolichospermum</taxon>
    </lineage>
</organism>
<gene>
    <name evidence="4" type="ORF">HGD76_09140</name>
</gene>
<proteinExistence type="predicted"/>
<dbReference type="PANTHER" id="PTHR23150">
    <property type="entry name" value="SULFATASE MODIFYING FACTOR 1, 2"/>
    <property type="match status" value="1"/>
</dbReference>
<reference evidence="4 5" key="1">
    <citation type="submission" date="2020-04" db="EMBL/GenBank/DDBJ databases">
        <title>Genome-Wide Identification of 5-Methylcytosine Sites in Bacterial Genomes By High-Throughput Sequencing of MspJI Restriction Fragments.</title>
        <authorList>
            <person name="Wu V."/>
        </authorList>
    </citation>
    <scope>NUCLEOTIDE SEQUENCE [LARGE SCALE GENOMIC DNA]</scope>
    <source>
        <strain evidence="4 5">CCAP 1403/13f</strain>
    </source>
</reference>
<feature type="region of interest" description="Disordered" evidence="1">
    <location>
        <begin position="300"/>
        <end position="337"/>
    </location>
</feature>
<evidence type="ECO:0000313" key="4">
    <source>
        <dbReference type="EMBL" id="QJB44321.1"/>
    </source>
</evidence>
<dbReference type="RefSeq" id="WP_168695597.1">
    <property type="nucleotide sequence ID" value="NZ_CP051206.1"/>
</dbReference>
<evidence type="ECO:0000259" key="2">
    <source>
        <dbReference type="Pfam" id="PF00656"/>
    </source>
</evidence>
<dbReference type="GO" id="GO:0120147">
    <property type="term" value="F:formylglycine-generating oxidase activity"/>
    <property type="evidence" value="ECO:0007669"/>
    <property type="project" value="TreeGrafter"/>
</dbReference>
<dbReference type="InterPro" id="IPR042095">
    <property type="entry name" value="SUMF_sf"/>
</dbReference>
<sequence>MAKNCAVVIGVNEYDEIQCLQYAKTDAERVRDYFSTGLGVQPNYLYFFSDDSPRNSLGKKTQPTYGTLNSFFNDRFEQPFLESGDTLWFYFSGHGMPHEGRDYLLPIDGNPRTVPNLAIPITYITERLRRSGADNVVLFIDACRSTGQKSAGLGIGEEKQQGVITFYSCSPSQVSYEIEDIQQGAFTHVLLNGLQIQGESNCATVERLYNYLRYQVPQLTQKHKNYPQTPYAAIEPATKLHYILLPKSATDRDISTLREDAMQAEIEGNFDLAFQLWVRVNVAAGGQDMKAIAAFGRLSNKQNLTPQPPSLPGKGEKSKPLSSQERGLERGSSEAQGQKIAVVKGSELTVNLGQGLTLELVRVPTGKFMMGMPPEERQIALENALKYNVEREKAEEWLDWSTPQHEVYLQEFLMGKYAVTNAQWYAVMKTKPSEQYDSEFQGDKQPVIGVSWHEAQAFCEKISEQTKRAVRLPTEAEWEYSCRAGTTTAFAFGKTITTDQVNYNGNYPYGDTPKGKYRECTVNVDSFTPNPWGLYQMHGNVWEWCWDEFHDSYSEKPARLKSNGNEPWGELKVVKEDNRAYICRGGSWYGNAIHCRSAVRDGDHARLQDTLLGFRVVFGSSSPGLS</sequence>
<dbReference type="Pfam" id="PF03781">
    <property type="entry name" value="FGE-sulfatase"/>
    <property type="match status" value="1"/>
</dbReference>
<dbReference type="InterPro" id="IPR005532">
    <property type="entry name" value="SUMF_dom"/>
</dbReference>
<dbReference type="InterPro" id="IPR029030">
    <property type="entry name" value="Caspase-like_dom_sf"/>
</dbReference>
<dbReference type="InterPro" id="IPR051043">
    <property type="entry name" value="Sulfatase_Mod_Factor_Kinase"/>
</dbReference>
<dbReference type="GO" id="GO:0004197">
    <property type="term" value="F:cysteine-type endopeptidase activity"/>
    <property type="evidence" value="ECO:0007669"/>
    <property type="project" value="InterPro"/>
</dbReference>
<name>A0A6H2BZ00_DOLFA</name>
<evidence type="ECO:0000259" key="3">
    <source>
        <dbReference type="Pfam" id="PF03781"/>
    </source>
</evidence>
<dbReference type="SUPFAM" id="SSF56436">
    <property type="entry name" value="C-type lectin-like"/>
    <property type="match status" value="1"/>
</dbReference>
<evidence type="ECO:0000313" key="5">
    <source>
        <dbReference type="Proteomes" id="UP000502433"/>
    </source>
</evidence>
<dbReference type="InterPro" id="IPR011600">
    <property type="entry name" value="Pept_C14_caspase"/>
</dbReference>
<reference evidence="4 5" key="2">
    <citation type="submission" date="2020-04" db="EMBL/GenBank/DDBJ databases">
        <authorList>
            <person name="Fomenkov A."/>
            <person name="Anton B.P."/>
            <person name="Roberts R.J."/>
        </authorList>
    </citation>
    <scope>NUCLEOTIDE SEQUENCE [LARGE SCALE GENOMIC DNA]</scope>
    <source>
        <strain evidence="4 5">CCAP 1403/13f</strain>
    </source>
</reference>
<dbReference type="AlphaFoldDB" id="A0A6H2BZ00"/>
<dbReference type="KEGG" id="dfs:HGD76_09140"/>
<dbReference type="GO" id="GO:0006508">
    <property type="term" value="P:proteolysis"/>
    <property type="evidence" value="ECO:0007669"/>
    <property type="project" value="InterPro"/>
</dbReference>
<dbReference type="Proteomes" id="UP000502433">
    <property type="component" value="Chromosome"/>
</dbReference>
<dbReference type="SUPFAM" id="SSF52129">
    <property type="entry name" value="Caspase-like"/>
    <property type="match status" value="1"/>
</dbReference>